<name>A0ABD2FU46_PAGBO</name>
<reference evidence="2 3" key="2">
    <citation type="journal article" date="2024" name="G3 (Bethesda)">
        <title>The genome of the cryopelagic Antarctic bald notothen, Trematomus borchgrevinki.</title>
        <authorList>
            <person name="Rayamajhi N."/>
            <person name="Rivera-Colon A.G."/>
            <person name="Minhas B.F."/>
            <person name="Cheng C.C."/>
            <person name="Catchen J.M."/>
        </authorList>
    </citation>
    <scope>NUCLEOTIDE SEQUENCE [LARGE SCALE GENOMIC DNA]</scope>
    <source>
        <strain evidence="2">AGRC-2024</strain>
    </source>
</reference>
<evidence type="ECO:0000256" key="1">
    <source>
        <dbReference type="SAM" id="MobiDB-lite"/>
    </source>
</evidence>
<organism evidence="2 3">
    <name type="scientific">Pagothenia borchgrevinki</name>
    <name type="common">Bald rockcod</name>
    <name type="synonym">Trematomus borchgrevinki</name>
    <dbReference type="NCBI Taxonomy" id="8213"/>
    <lineage>
        <taxon>Eukaryota</taxon>
        <taxon>Metazoa</taxon>
        <taxon>Chordata</taxon>
        <taxon>Craniata</taxon>
        <taxon>Vertebrata</taxon>
        <taxon>Euteleostomi</taxon>
        <taxon>Actinopterygii</taxon>
        <taxon>Neopterygii</taxon>
        <taxon>Teleostei</taxon>
        <taxon>Neoteleostei</taxon>
        <taxon>Acanthomorphata</taxon>
        <taxon>Eupercaria</taxon>
        <taxon>Perciformes</taxon>
        <taxon>Notothenioidei</taxon>
        <taxon>Nototheniidae</taxon>
        <taxon>Pagothenia</taxon>
    </lineage>
</organism>
<keyword evidence="3" id="KW-1185">Reference proteome</keyword>
<gene>
    <name evidence="2" type="ORF">OYC64_013558</name>
</gene>
<dbReference type="EMBL" id="JBIYXZ010002087">
    <property type="protein sequence ID" value="KAL3045314.1"/>
    <property type="molecule type" value="Genomic_DNA"/>
</dbReference>
<evidence type="ECO:0000313" key="3">
    <source>
        <dbReference type="Proteomes" id="UP001619887"/>
    </source>
</evidence>
<proteinExistence type="predicted"/>
<comment type="caution">
    <text evidence="2">The sequence shown here is derived from an EMBL/GenBank/DDBJ whole genome shotgun (WGS) entry which is preliminary data.</text>
</comment>
<accession>A0ABD2FU46</accession>
<sequence length="165" mass="18114">MDEFGRMGVKQENSDGEEDGACGWSKDMCREFKSAWEAIERLRESAVRMARDAGMTPSSAAFRAIDIPKKNGGAQQPVAATASVKTPKYSGRSDWEAFQAQFELLAHAGGWSIETKALQLALCLSNEALSCLLLLSPEDRHSYEALAGALVRRFGQCFPPELLRN</sequence>
<dbReference type="AlphaFoldDB" id="A0ABD2FU46"/>
<feature type="region of interest" description="Disordered" evidence="1">
    <location>
        <begin position="1"/>
        <end position="21"/>
    </location>
</feature>
<protein>
    <submittedName>
        <fullName evidence="2">Uncharacterized protein</fullName>
    </submittedName>
</protein>
<reference evidence="2 3" key="1">
    <citation type="journal article" date="2022" name="G3 (Bethesda)">
        <title>Evaluating Illumina-, Nanopore-, and PacBio-based genome assembly strategies with the bald notothen, Trematomus borchgrevinki.</title>
        <authorList>
            <person name="Rayamajhi N."/>
            <person name="Cheng C.C."/>
            <person name="Catchen J.M."/>
        </authorList>
    </citation>
    <scope>NUCLEOTIDE SEQUENCE [LARGE SCALE GENOMIC DNA]</scope>
    <source>
        <strain evidence="2">AGRC-2024</strain>
    </source>
</reference>
<evidence type="ECO:0000313" key="2">
    <source>
        <dbReference type="EMBL" id="KAL3045314.1"/>
    </source>
</evidence>
<dbReference type="Proteomes" id="UP001619887">
    <property type="component" value="Unassembled WGS sequence"/>
</dbReference>